<dbReference type="Pfam" id="PF00251">
    <property type="entry name" value="Glyco_hydro_32N"/>
    <property type="match status" value="1"/>
</dbReference>
<keyword evidence="6" id="KW-1185">Reference proteome</keyword>
<dbReference type="RefSeq" id="WP_377470223.1">
    <property type="nucleotide sequence ID" value="NZ_JBHLWN010000043.1"/>
</dbReference>
<comment type="similarity">
    <text evidence="1">Belongs to the glycosyl hydrolase 32 family.</text>
</comment>
<evidence type="ECO:0000259" key="4">
    <source>
        <dbReference type="Pfam" id="PF00251"/>
    </source>
</evidence>
<dbReference type="EMBL" id="JBHLWN010000043">
    <property type="protein sequence ID" value="MFC0212974.1"/>
    <property type="molecule type" value="Genomic_DNA"/>
</dbReference>
<dbReference type="SUPFAM" id="SSF75005">
    <property type="entry name" value="Arabinanase/levansucrase/invertase"/>
    <property type="match status" value="2"/>
</dbReference>
<accession>A0ABV6DJZ9</accession>
<dbReference type="Proteomes" id="UP001589776">
    <property type="component" value="Unassembled WGS sequence"/>
</dbReference>
<gene>
    <name evidence="5" type="ORF">ACFFK0_11000</name>
</gene>
<dbReference type="PANTHER" id="PTHR35279:SF1">
    <property type="entry name" value="ARABINANASE_LEVANSUCRASE_INVERTASE"/>
    <property type="match status" value="1"/>
</dbReference>
<keyword evidence="3" id="KW-0326">Glycosidase</keyword>
<proteinExistence type="inferred from homology"/>
<evidence type="ECO:0000256" key="1">
    <source>
        <dbReference type="ARBA" id="ARBA00009902"/>
    </source>
</evidence>
<organism evidence="5 6">
    <name type="scientific">Paenibacillus chartarius</name>
    <dbReference type="NCBI Taxonomy" id="747481"/>
    <lineage>
        <taxon>Bacteria</taxon>
        <taxon>Bacillati</taxon>
        <taxon>Bacillota</taxon>
        <taxon>Bacilli</taxon>
        <taxon>Bacillales</taxon>
        <taxon>Paenibacillaceae</taxon>
        <taxon>Paenibacillus</taxon>
    </lineage>
</organism>
<evidence type="ECO:0000313" key="5">
    <source>
        <dbReference type="EMBL" id="MFC0212974.1"/>
    </source>
</evidence>
<name>A0ABV6DJZ9_9BACL</name>
<evidence type="ECO:0000313" key="6">
    <source>
        <dbReference type="Proteomes" id="UP001589776"/>
    </source>
</evidence>
<dbReference type="Gene3D" id="2.115.10.20">
    <property type="entry name" value="Glycosyl hydrolase domain, family 43"/>
    <property type="match status" value="3"/>
</dbReference>
<feature type="domain" description="Glycosyl hydrolase family 32 N-terminal" evidence="4">
    <location>
        <begin position="102"/>
        <end position="271"/>
    </location>
</feature>
<reference evidence="5 6" key="1">
    <citation type="submission" date="2024-09" db="EMBL/GenBank/DDBJ databases">
        <authorList>
            <person name="Sun Q."/>
            <person name="Mori K."/>
        </authorList>
    </citation>
    <scope>NUCLEOTIDE SEQUENCE [LARGE SCALE GENOMIC DNA]</scope>
    <source>
        <strain evidence="5 6">CCM 7759</strain>
    </source>
</reference>
<sequence length="339" mass="38957">MNIEPYLTPYKWGKPVLTGSGRPGAFDERAVACPFVFQHNGKFYMMYVGFDGIGYQTALAVSDDLLSWEHLDLILTRDDNGAWDSVNIAGTWILKENRIDAPPVLKRWNGKYWLVYHAYPETGYEEGSAKIGIAWTEDERLLEWNRLPEPILTPEDGADWEKGGLYKECLVKHEGTFYLYYNAKNTNKGRWIEQTGVAFSEDLLHWRRYEHNPVLPVTPERWDCGFASDPCVLYDDANRQWVMFYFGYNYKQAQEGIALSPDMLSWIKHPDPIITVGTGDEIDAIFAHKPSVITHQGILYHFYCSCRKFREGDPTKNYGKEFRTISVATSQPLAVPSNP</sequence>
<keyword evidence="2" id="KW-0378">Hydrolase</keyword>
<comment type="caution">
    <text evidence="5">The sequence shown here is derived from an EMBL/GenBank/DDBJ whole genome shotgun (WGS) entry which is preliminary data.</text>
</comment>
<dbReference type="InterPro" id="IPR013148">
    <property type="entry name" value="Glyco_hydro_32_N"/>
</dbReference>
<dbReference type="PANTHER" id="PTHR35279">
    <property type="match status" value="1"/>
</dbReference>
<dbReference type="InterPro" id="IPR023296">
    <property type="entry name" value="Glyco_hydro_beta-prop_sf"/>
</dbReference>
<protein>
    <recommendedName>
        <fullName evidence="4">Glycosyl hydrolase family 32 N-terminal domain-containing protein</fullName>
    </recommendedName>
</protein>
<evidence type="ECO:0000256" key="3">
    <source>
        <dbReference type="ARBA" id="ARBA00023295"/>
    </source>
</evidence>
<evidence type="ECO:0000256" key="2">
    <source>
        <dbReference type="ARBA" id="ARBA00022801"/>
    </source>
</evidence>